<dbReference type="SMART" id="SM00860">
    <property type="entry name" value="SMI1_KNR4"/>
    <property type="match status" value="1"/>
</dbReference>
<feature type="region of interest" description="Disordered" evidence="1">
    <location>
        <begin position="154"/>
        <end position="228"/>
    </location>
</feature>
<evidence type="ECO:0000313" key="3">
    <source>
        <dbReference type="EMBL" id="BAJ26774.1"/>
    </source>
</evidence>
<dbReference type="HOGENOM" id="CLU_818312_0_0_11"/>
<dbReference type="STRING" id="452652.KSE_09370"/>
<name>E4N6E3_KITSK</name>
<evidence type="ECO:0000259" key="2">
    <source>
        <dbReference type="PROSITE" id="PS51725"/>
    </source>
</evidence>
<evidence type="ECO:0000256" key="1">
    <source>
        <dbReference type="SAM" id="MobiDB-lite"/>
    </source>
</evidence>
<dbReference type="eggNOG" id="COG4282">
    <property type="taxonomic scope" value="Bacteria"/>
</dbReference>
<dbReference type="KEGG" id="ksk:KSE_09370"/>
<dbReference type="AlphaFoldDB" id="E4N6E3"/>
<feature type="compositionally biased region" description="Low complexity" evidence="1">
    <location>
        <begin position="183"/>
        <end position="204"/>
    </location>
</feature>
<keyword evidence="4" id="KW-1185">Reference proteome</keyword>
<dbReference type="InterPro" id="IPR018958">
    <property type="entry name" value="Knr4/Smi1-like_dom"/>
</dbReference>
<proteinExistence type="predicted"/>
<dbReference type="RefSeq" id="WP_014134093.1">
    <property type="nucleotide sequence ID" value="NC_016109.1"/>
</dbReference>
<feature type="compositionally biased region" description="Gly residues" evidence="1">
    <location>
        <begin position="205"/>
        <end position="221"/>
    </location>
</feature>
<dbReference type="SUPFAM" id="SSF54909">
    <property type="entry name" value="Dimeric alpha+beta barrel"/>
    <property type="match status" value="1"/>
</dbReference>
<accession>E4N6E3</accession>
<feature type="compositionally biased region" description="Basic residues" evidence="1">
    <location>
        <begin position="165"/>
        <end position="180"/>
    </location>
</feature>
<dbReference type="InterPro" id="IPR011008">
    <property type="entry name" value="Dimeric_a/b-barrel"/>
</dbReference>
<dbReference type="EMBL" id="AP010968">
    <property type="protein sequence ID" value="BAJ26774.1"/>
    <property type="molecule type" value="Genomic_DNA"/>
</dbReference>
<dbReference type="PROSITE" id="PS51725">
    <property type="entry name" value="ABM"/>
    <property type="match status" value="1"/>
</dbReference>
<dbReference type="Pfam" id="PF03992">
    <property type="entry name" value="ABM"/>
    <property type="match status" value="1"/>
</dbReference>
<dbReference type="eggNOG" id="COG1359">
    <property type="taxonomic scope" value="Bacteria"/>
</dbReference>
<organism evidence="3 4">
    <name type="scientific">Kitasatospora setae (strain ATCC 33774 / DSM 43861 / JCM 3304 / KCC A-0304 / NBRC 14216 / KM-6054)</name>
    <name type="common">Streptomyces setae</name>
    <dbReference type="NCBI Taxonomy" id="452652"/>
    <lineage>
        <taxon>Bacteria</taxon>
        <taxon>Bacillati</taxon>
        <taxon>Actinomycetota</taxon>
        <taxon>Actinomycetes</taxon>
        <taxon>Kitasatosporales</taxon>
        <taxon>Streptomycetaceae</taxon>
        <taxon>Kitasatospora</taxon>
    </lineage>
</organism>
<protein>
    <recommendedName>
        <fullName evidence="2">ABM domain-containing protein</fullName>
    </recommendedName>
</protein>
<evidence type="ECO:0000313" key="4">
    <source>
        <dbReference type="Proteomes" id="UP000007076"/>
    </source>
</evidence>
<dbReference type="Gene3D" id="3.30.70.100">
    <property type="match status" value="1"/>
</dbReference>
<sequence>MNEPPVPPVAASWRRIDAWPPRHAPASLALLRPPATPGAPAAAERVLGRPLPAELRESLGCHDGVREWATLLPEQSPLSGAGIAGHWRMCMDVAAENDGLAVRPRDDEPWWHPDWLPWAETADGRAHVLDLRPGPEHGRLGWAGWAGHSGGGDFTDPCPGLLPARGRRSPAHRRRRPRRAPRPDGGWSARPGGRSGRRSALTAPGGPGGPGVGLGSAGDGSIGRRGERVSGEGKFSVYGRLTALPGRRDELVAALLEGLRAGGESGGLVAYSINTALDDPDAVWLTQLWTDQAAHDATTRSEPVAAATRRVAPLLARRPEGAYGHAVHTAHVGDRATGS</sequence>
<dbReference type="PATRIC" id="fig|452652.3.peg.928"/>
<dbReference type="Proteomes" id="UP000007076">
    <property type="component" value="Chromosome"/>
</dbReference>
<dbReference type="Pfam" id="PF09346">
    <property type="entry name" value="SMI1_KNR4"/>
    <property type="match status" value="1"/>
</dbReference>
<gene>
    <name evidence="3" type="ordered locus">KSE_09370</name>
</gene>
<feature type="domain" description="ABM" evidence="2">
    <location>
        <begin position="235"/>
        <end position="323"/>
    </location>
</feature>
<reference evidence="3 4" key="1">
    <citation type="journal article" date="2010" name="DNA Res.">
        <title>Genome sequence of Kitasatospora setae NBRC 14216T: an evolutionary snapshot of the family Streptomycetaceae.</title>
        <authorList>
            <person name="Ichikawa N."/>
            <person name="Oguchi A."/>
            <person name="Ikeda H."/>
            <person name="Ishikawa J."/>
            <person name="Kitani S."/>
            <person name="Watanabe Y."/>
            <person name="Nakamura S."/>
            <person name="Katano Y."/>
            <person name="Kishi E."/>
            <person name="Sasagawa M."/>
            <person name="Ankai A."/>
            <person name="Fukui S."/>
            <person name="Hashimoto Y."/>
            <person name="Kamata S."/>
            <person name="Otoguro M."/>
            <person name="Tanikawa S."/>
            <person name="Nihira T."/>
            <person name="Horinouchi S."/>
            <person name="Ohnishi Y."/>
            <person name="Hayakawa M."/>
            <person name="Kuzuyama T."/>
            <person name="Arisawa A."/>
            <person name="Nomoto F."/>
            <person name="Miura H."/>
            <person name="Takahashi Y."/>
            <person name="Fujita N."/>
        </authorList>
    </citation>
    <scope>NUCLEOTIDE SEQUENCE [LARGE SCALE GENOMIC DNA]</scope>
    <source>
        <strain evidence="4">ATCC 33774 / DSM 43861 / JCM 3304 / KCC A-0304 / NBRC 14216 / KM-6054</strain>
    </source>
</reference>
<dbReference type="InterPro" id="IPR007138">
    <property type="entry name" value="ABM_dom"/>
</dbReference>